<feature type="compositionally biased region" description="Polar residues" evidence="6">
    <location>
        <begin position="314"/>
        <end position="324"/>
    </location>
</feature>
<dbReference type="FunFam" id="3.30.160.60:FF:000483">
    <property type="entry name" value="Zinc finger protein 423"/>
    <property type="match status" value="1"/>
</dbReference>
<feature type="domain" description="C2H2-type" evidence="7">
    <location>
        <begin position="285"/>
        <end position="312"/>
    </location>
</feature>
<dbReference type="InterPro" id="IPR013087">
    <property type="entry name" value="Znf_C2H2_type"/>
</dbReference>
<dbReference type="InterPro" id="IPR036236">
    <property type="entry name" value="Znf_C2H2_sf"/>
</dbReference>
<sequence length="1200" mass="131164">MALKMLYRGPSTRLETLIEKIQQNTNAFELYSSHTSSSFSPSISDGMTTPNSIPEPNDGPTTIDSGAAGEKQYRNHHPHHQLHPRHVHHLHHRRAGGIGGHSSTGGKSNPSPGSGGGATYPVQFVSSCSCQSQCPSVTSYETRHWNWGGVREGKFACKVVSWSYSRLESSAAPSKRGRLLSWVLCAAPHDRVIHVFGCACWVAWKGRSRVWVVVGCSVRGRSHTEHMPFKCEYCARLFKHKRSRDRHTKLHTGDRRYRCLHCEAAFSRSDHLKIHMKTHDNQKPFQCTICNRGYNTAAALTSHMQNHKKQLALTGSPNLTYSPRSTTSSLSSGGGSGGGGKRGAKFSPYSNDPLMLMSRGNSKLGAGGGTGTSHHQQDLLSCPYCTRTDFGTLEQLGLHVQSMHGHVTPDGSNVPLSLGGLSPYPPISCEFCTMKFPTVPLMFAHLKTAHLDRLAGSGGGHQRSSPSNGTGSPLGSRPPSGGRAGSHPSGRTSPAEQLTPTDLSQPKQMGAPNSSGSSSQHHHQPPGAYLCNQCNAALPDFESFRTHLKAHLEQSAASAAAAAAMRLCQAEYEQHTIGHFLVMAVEYRCQGSTSTAGPASCSGKSTFGKVEDLHKHLYEGHMQLLYKCTVCGEMFESKVQVQVHFAVSHSVEVKLYRCSACAEVFRSERDFRQHIRNRHLTAGAVQCMFCRMVCSSELEMHFHLASHARKYKCPACPESFHVEFLLDRHIQMHHSQKETSSPNRGRESANGGHNLSTTSSCSTNSTPSTATAVSSTAQPTSTTTTVTGLDYLHLHGQMAAMAAAAAWPTLYQTAANKFYSSNPLQVDTLSQLKHPQQLLHAHSSLSSLPEHHPEQQQSSNRKTAQQQSGPKTSSGTITPQLIAPGSNSCYSCGICERSDFSTESEVQTHRKIVHNLKTGVSLRCAYCNGDFRSRNELENHMKVAHNTGGGKHKCLICDEIFPSPAVLAEHKLTHCKVGASGRCSHCSLPLPDAHTFKQHLPAHSRSDRFPQQCICCRQTLNSEFEISLHAKFHTKTAETNERTCALCLEPLPSQLESNNTKICDPCLKRHNFPTKLLSMNFLKPATPSLVPTPTHGSSSALFQCNLCKKPLPSAQKLQEHLIDHTFAGCEERGYVCYLCSAVFTSSAGLQTHLPLAHSNAAAKPYDCERCGVAYFFRAELEHHLIDHELGKAIRPSSFEV</sequence>
<dbReference type="PANTHER" id="PTHR24379">
    <property type="entry name" value="KRAB AND ZINC FINGER DOMAIN-CONTAINING"/>
    <property type="match status" value="1"/>
</dbReference>
<dbReference type="AlphaFoldDB" id="Q7QH97"/>
<dbReference type="PROSITE" id="PS00028">
    <property type="entry name" value="ZINC_FINGER_C2H2_1"/>
    <property type="match status" value="14"/>
</dbReference>
<feature type="compositionally biased region" description="Low complexity" evidence="6">
    <location>
        <begin position="34"/>
        <end position="44"/>
    </location>
</feature>
<feature type="region of interest" description="Disordered" evidence="6">
    <location>
        <begin position="454"/>
        <end position="526"/>
    </location>
</feature>
<dbReference type="PROSITE" id="PS50157">
    <property type="entry name" value="ZINC_FINGER_C2H2_2"/>
    <property type="match status" value="10"/>
</dbReference>
<feature type="compositionally biased region" description="Polar residues" evidence="6">
    <location>
        <begin position="855"/>
        <end position="880"/>
    </location>
</feature>
<evidence type="ECO:0000256" key="4">
    <source>
        <dbReference type="ARBA" id="ARBA00022833"/>
    </source>
</evidence>
<keyword evidence="4" id="KW-0862">Zinc</keyword>
<feature type="region of interest" description="Disordered" evidence="6">
    <location>
        <begin position="846"/>
        <end position="880"/>
    </location>
</feature>
<dbReference type="OMA" id="RDEGQGW"/>
<feature type="domain" description="C2H2-type" evidence="7">
    <location>
        <begin position="1134"/>
        <end position="1162"/>
    </location>
</feature>
<evidence type="ECO:0000256" key="5">
    <source>
        <dbReference type="PROSITE-ProRule" id="PRU00042"/>
    </source>
</evidence>
<evidence type="ECO:0000256" key="2">
    <source>
        <dbReference type="ARBA" id="ARBA00022737"/>
    </source>
</evidence>
<reference evidence="8" key="1">
    <citation type="journal article" date="2002" name="Science">
        <title>The genome sequence of the malaria mosquito Anopheles gambiae.</title>
        <authorList>
            <person name="Holt R.A."/>
            <person name="Subramanian G.M."/>
            <person name="Halpern A."/>
            <person name="Sutton G.G."/>
            <person name="Charlab R."/>
            <person name="Nusskern D.R."/>
            <person name="Wincker P."/>
            <person name="Clark A.G."/>
            <person name="Ribeiro J.M."/>
            <person name="Wides R."/>
            <person name="Salzberg S.L."/>
            <person name="Loftus B."/>
            <person name="Yandell M."/>
            <person name="Majoros W.H."/>
            <person name="Rusch D.B."/>
            <person name="Lai Z."/>
            <person name="Kraft C.L."/>
            <person name="Abril J.F."/>
            <person name="Anthouard V."/>
            <person name="Arensburger P."/>
            <person name="Atkinson P.W."/>
            <person name="Baden H."/>
            <person name="de Berardinis V."/>
            <person name="Baldwin D."/>
            <person name="Benes V."/>
            <person name="Biedler J."/>
            <person name="Blass C."/>
            <person name="Bolanos R."/>
            <person name="Boscus D."/>
            <person name="Barnstead M."/>
            <person name="Cai S."/>
            <person name="Center A."/>
            <person name="Chaturverdi K."/>
            <person name="Christophides G.K."/>
            <person name="Chrystal M.A."/>
            <person name="Clamp M."/>
            <person name="Cravchik A."/>
            <person name="Curwen V."/>
            <person name="Dana A."/>
            <person name="Delcher A."/>
            <person name="Dew I."/>
            <person name="Evans C.A."/>
            <person name="Flanigan M."/>
            <person name="Grundschober-Freimoser A."/>
            <person name="Friedli L."/>
            <person name="Gu Z."/>
            <person name="Guan P."/>
            <person name="Guigo R."/>
            <person name="Hillenmeyer M.E."/>
            <person name="Hladun S.L."/>
            <person name="Hogan J.R."/>
            <person name="Hong Y.S."/>
            <person name="Hoover J."/>
            <person name="Jaillon O."/>
            <person name="Ke Z."/>
            <person name="Kodira C."/>
            <person name="Kokoza E."/>
            <person name="Koutsos A."/>
            <person name="Letunic I."/>
            <person name="Levitsky A."/>
            <person name="Liang Y."/>
            <person name="Lin J.J."/>
            <person name="Lobo N.F."/>
            <person name="Lopez J.R."/>
            <person name="Malek J.A."/>
            <person name="McIntosh T.C."/>
            <person name="Meister S."/>
            <person name="Miller J."/>
            <person name="Mobarry C."/>
            <person name="Mongin E."/>
            <person name="Murphy S.D."/>
            <person name="O'Brochta D.A."/>
            <person name="Pfannkoch C."/>
            <person name="Qi R."/>
            <person name="Regier M.A."/>
            <person name="Remington K."/>
            <person name="Shao H."/>
            <person name="Sharakhova M.V."/>
            <person name="Sitter C.D."/>
            <person name="Shetty J."/>
            <person name="Smith T.J."/>
            <person name="Strong R."/>
            <person name="Sun J."/>
            <person name="Thomasova D."/>
            <person name="Ton L.Q."/>
            <person name="Topalis P."/>
            <person name="Tu Z."/>
            <person name="Unger M.F."/>
            <person name="Walenz B."/>
            <person name="Wang A."/>
            <person name="Wang J."/>
            <person name="Wang M."/>
            <person name="Wang X."/>
            <person name="Woodford K.J."/>
            <person name="Wortman J.R."/>
            <person name="Wu M."/>
            <person name="Yao A."/>
            <person name="Zdobnov E.M."/>
            <person name="Zhang H."/>
            <person name="Zhao Q."/>
            <person name="Zhao S."/>
            <person name="Zhu S.C."/>
            <person name="Zhimulev I."/>
            <person name="Coluzzi M."/>
            <person name="della Torre A."/>
            <person name="Roth C.W."/>
            <person name="Louis C."/>
            <person name="Kalush F."/>
            <person name="Mural R.J."/>
            <person name="Myers E.W."/>
            <person name="Adams M.D."/>
            <person name="Smith H.O."/>
            <person name="Broder S."/>
            <person name="Gardner M.J."/>
            <person name="Fraser C.M."/>
            <person name="Birney E."/>
            <person name="Bork P."/>
            <person name="Brey P.T."/>
            <person name="Venter J.C."/>
            <person name="Weissenbach J."/>
            <person name="Kafatos F.C."/>
            <person name="Collins F.H."/>
            <person name="Hoffman S.L."/>
        </authorList>
    </citation>
    <scope>NUCLEOTIDE SEQUENCE [LARGE SCALE GENOMIC DNA]</scope>
    <source>
        <strain evidence="8">PEST</strain>
    </source>
</reference>
<feature type="region of interest" description="Disordered" evidence="6">
    <location>
        <begin position="85"/>
        <end position="116"/>
    </location>
</feature>
<feature type="region of interest" description="Disordered" evidence="6">
    <location>
        <begin position="733"/>
        <end position="782"/>
    </location>
</feature>
<dbReference type="GO" id="GO:0005634">
    <property type="term" value="C:nucleus"/>
    <property type="evidence" value="ECO:0007669"/>
    <property type="project" value="UniProtKB-ARBA"/>
</dbReference>
<feature type="compositionally biased region" description="Low complexity" evidence="6">
    <location>
        <begin position="756"/>
        <end position="782"/>
    </location>
</feature>
<dbReference type="SUPFAM" id="SSF57667">
    <property type="entry name" value="beta-beta-alpha zinc fingers"/>
    <property type="match status" value="5"/>
</dbReference>
<gene>
    <name evidence="8" type="ORF">AgaP_AGAP011087</name>
</gene>
<dbReference type="GO" id="GO:0008270">
    <property type="term" value="F:zinc ion binding"/>
    <property type="evidence" value="ECO:0007669"/>
    <property type="project" value="UniProtKB-KW"/>
</dbReference>
<comment type="caution">
    <text evidence="8">The sequence shown here is derived from an EMBL/GenBank/DDBJ whole genome shotgun (WGS) entry which is preliminary data.</text>
</comment>
<dbReference type="Gene3D" id="3.30.160.60">
    <property type="entry name" value="Classic Zinc Finger"/>
    <property type="match status" value="6"/>
</dbReference>
<evidence type="ECO:0000256" key="3">
    <source>
        <dbReference type="ARBA" id="ARBA00022771"/>
    </source>
</evidence>
<keyword evidence="3 5" id="KW-0863">Zinc-finger</keyword>
<evidence type="ECO:0000256" key="1">
    <source>
        <dbReference type="ARBA" id="ARBA00022723"/>
    </source>
</evidence>
<keyword evidence="1" id="KW-0479">Metal-binding</keyword>
<feature type="region of interest" description="Disordered" evidence="6">
    <location>
        <begin position="34"/>
        <end position="68"/>
    </location>
</feature>
<dbReference type="FunFam" id="3.30.160.60:FF:000446">
    <property type="entry name" value="Zinc finger protein"/>
    <property type="match status" value="1"/>
</dbReference>
<feature type="compositionally biased region" description="Basic residues" evidence="6">
    <location>
        <begin position="85"/>
        <end position="95"/>
    </location>
</feature>
<organism evidence="8">
    <name type="scientific">Anopheles gambiae</name>
    <name type="common">African malaria mosquito</name>
    <dbReference type="NCBI Taxonomy" id="7165"/>
    <lineage>
        <taxon>Eukaryota</taxon>
        <taxon>Metazoa</taxon>
        <taxon>Ecdysozoa</taxon>
        <taxon>Arthropoda</taxon>
        <taxon>Hexapoda</taxon>
        <taxon>Insecta</taxon>
        <taxon>Pterygota</taxon>
        <taxon>Neoptera</taxon>
        <taxon>Endopterygota</taxon>
        <taxon>Diptera</taxon>
        <taxon>Nematocera</taxon>
        <taxon>Culicoidea</taxon>
        <taxon>Culicidae</taxon>
        <taxon>Anophelinae</taxon>
        <taxon>Anopheles</taxon>
    </lineage>
</organism>
<reference evidence="8" key="5">
    <citation type="submission" date="2011-05" db="EMBL/GenBank/DDBJ databases">
        <authorList>
            <consortium name="VectorBase"/>
        </authorList>
    </citation>
    <scope>NUCLEOTIDE SEQUENCE</scope>
    <source>
        <strain evidence="8">PEST</strain>
    </source>
</reference>
<feature type="domain" description="C2H2-type" evidence="7">
    <location>
        <begin position="529"/>
        <end position="556"/>
    </location>
</feature>
<feature type="compositionally biased region" description="Low complexity" evidence="6">
    <location>
        <begin position="469"/>
        <end position="491"/>
    </location>
</feature>
<feature type="region of interest" description="Disordered" evidence="6">
    <location>
        <begin position="314"/>
        <end position="352"/>
    </location>
</feature>
<evidence type="ECO:0000259" key="7">
    <source>
        <dbReference type="PROSITE" id="PS50157"/>
    </source>
</evidence>
<reference evidence="8" key="2">
    <citation type="submission" date="2002-03" db="EMBL/GenBank/DDBJ databases">
        <authorList>
            <consortium name="The Anopheles Genome Sequencing Consortium"/>
        </authorList>
    </citation>
    <scope>NUCLEOTIDE SEQUENCE</scope>
    <source>
        <strain evidence="8">PEST</strain>
    </source>
</reference>
<feature type="compositionally biased region" description="Polar residues" evidence="6">
    <location>
        <begin position="45"/>
        <end position="64"/>
    </location>
</feature>
<evidence type="ECO:0000256" key="6">
    <source>
        <dbReference type="SAM" id="MobiDB-lite"/>
    </source>
</evidence>
<feature type="non-terminal residue" evidence="8">
    <location>
        <position position="1200"/>
    </location>
</feature>
<feature type="domain" description="C2H2-type" evidence="7">
    <location>
        <begin position="257"/>
        <end position="284"/>
    </location>
</feature>
<feature type="domain" description="C2H2-type" evidence="7">
    <location>
        <begin position="656"/>
        <end position="679"/>
    </location>
</feature>
<feature type="compositionally biased region" description="Polar residues" evidence="6">
    <location>
        <begin position="492"/>
        <end position="513"/>
    </location>
</feature>
<reference evidence="8" key="3">
    <citation type="journal article" date="2004" name="Trends Parasitol.">
        <title>The Anopheles gambiae genome: an update.</title>
        <authorList>
            <person name="Mongin E."/>
            <person name="Louis C."/>
            <person name="Holt R.A."/>
            <person name="Birney E."/>
            <person name="Collins F.H."/>
        </authorList>
    </citation>
    <scope>NUCLEOTIDE SEQUENCE</scope>
    <source>
        <strain evidence="8">PEST</strain>
    </source>
</reference>
<reference evidence="8" key="4">
    <citation type="journal article" date="2007" name="Genome Biol.">
        <title>Update of the Anopheles gambiae PEST genome assembly.</title>
        <authorList>
            <person name="Sharakhova M.V."/>
            <person name="Hammond M.P."/>
            <person name="Lobo N.F."/>
            <person name="Krzywinski J."/>
            <person name="Unger M.F."/>
            <person name="Hillenmeyer M.E."/>
            <person name="Bruggner R.V."/>
            <person name="Birney E."/>
            <person name="Collins F.H."/>
        </authorList>
    </citation>
    <scope>NUCLEOTIDE SEQUENCE</scope>
    <source>
        <strain evidence="8">PEST</strain>
    </source>
</reference>
<evidence type="ECO:0000313" key="8">
    <source>
        <dbReference type="EMBL" id="EAA05280.4"/>
    </source>
</evidence>
<feature type="domain" description="C2H2-type" evidence="7">
    <location>
        <begin position="711"/>
        <end position="738"/>
    </location>
</feature>
<protein>
    <submittedName>
        <fullName evidence="8">AGAP011087-PA</fullName>
    </submittedName>
</protein>
<name>Q7QH97_ANOGA</name>
<dbReference type="PANTHER" id="PTHR24379:SF121">
    <property type="entry name" value="C2H2-TYPE DOMAIN-CONTAINING PROTEIN"/>
    <property type="match status" value="1"/>
</dbReference>
<feature type="compositionally biased region" description="Gly residues" evidence="6">
    <location>
        <begin position="332"/>
        <end position="341"/>
    </location>
</feature>
<dbReference type="VEuPathDB" id="VectorBase:AGAMI1_005910"/>
<feature type="domain" description="C2H2-type" evidence="7">
    <location>
        <begin position="922"/>
        <end position="945"/>
    </location>
</feature>
<feature type="domain" description="C2H2-type" evidence="7">
    <location>
        <begin position="229"/>
        <end position="256"/>
    </location>
</feature>
<dbReference type="EMBL" id="AAAB01008816">
    <property type="protein sequence ID" value="EAA05280.4"/>
    <property type="molecule type" value="Genomic_DNA"/>
</dbReference>
<dbReference type="VEuPathDB" id="VectorBase:AGAP011087"/>
<feature type="domain" description="C2H2-type" evidence="7">
    <location>
        <begin position="626"/>
        <end position="654"/>
    </location>
</feature>
<proteinExistence type="predicted"/>
<dbReference type="HOGENOM" id="CLU_002029_0_0_1"/>
<feature type="domain" description="C2H2-type" evidence="7">
    <location>
        <begin position="1165"/>
        <end position="1192"/>
    </location>
</feature>
<dbReference type="PaxDb" id="7165-AGAP011087-PA"/>
<dbReference type="SMART" id="SM00355">
    <property type="entry name" value="ZnF_C2H2"/>
    <property type="match status" value="18"/>
</dbReference>
<dbReference type="eggNOG" id="KOG1721">
    <property type="taxonomic scope" value="Eukaryota"/>
</dbReference>
<keyword evidence="2" id="KW-0677">Repeat</keyword>
<accession>Q7QH97</accession>
<dbReference type="PhylomeDB" id="Q7QH97"/>
<dbReference type="Pfam" id="PF00096">
    <property type="entry name" value="zf-C2H2"/>
    <property type="match status" value="2"/>
</dbReference>